<keyword evidence="3" id="KW-0862">Zinc</keyword>
<dbReference type="InterPro" id="IPR013083">
    <property type="entry name" value="Znf_RING/FYVE/PHD"/>
</dbReference>
<dbReference type="PROSITE" id="PS00518">
    <property type="entry name" value="ZF_RING_1"/>
    <property type="match status" value="1"/>
</dbReference>
<dbReference type="InterPro" id="IPR042123">
    <property type="entry name" value="Zip3/RNF212-like"/>
</dbReference>
<evidence type="ECO:0000256" key="1">
    <source>
        <dbReference type="ARBA" id="ARBA00022723"/>
    </source>
</evidence>
<dbReference type="PANTHER" id="PTHR22663:SF21">
    <property type="entry name" value="E3 SUMO-PROTEIN LIGASE RNF212-RELATED"/>
    <property type="match status" value="1"/>
</dbReference>
<dbReference type="Pfam" id="PF14634">
    <property type="entry name" value="zf-RING_5"/>
    <property type="match status" value="1"/>
</dbReference>
<organism evidence="7 8">
    <name type="scientific">Erinaceus europaeus</name>
    <name type="common">Western European hedgehog</name>
    <dbReference type="NCBI Taxonomy" id="9365"/>
    <lineage>
        <taxon>Eukaryota</taxon>
        <taxon>Metazoa</taxon>
        <taxon>Chordata</taxon>
        <taxon>Craniata</taxon>
        <taxon>Vertebrata</taxon>
        <taxon>Euteleostomi</taxon>
        <taxon>Mammalia</taxon>
        <taxon>Eutheria</taxon>
        <taxon>Laurasiatheria</taxon>
        <taxon>Eulipotyphla</taxon>
        <taxon>Erinaceidae</taxon>
        <taxon>Erinaceinae</taxon>
        <taxon>Erinaceus</taxon>
    </lineage>
</organism>
<evidence type="ECO:0000256" key="3">
    <source>
        <dbReference type="ARBA" id="ARBA00022833"/>
    </source>
</evidence>
<keyword evidence="8" id="KW-0436">Ligase</keyword>
<dbReference type="CDD" id="cd16746">
    <property type="entry name" value="RING-HC_RNF212"/>
    <property type="match status" value="1"/>
</dbReference>
<dbReference type="GO" id="GO:0016874">
    <property type="term" value="F:ligase activity"/>
    <property type="evidence" value="ECO:0007669"/>
    <property type="project" value="UniProtKB-KW"/>
</dbReference>
<evidence type="ECO:0000313" key="8">
    <source>
        <dbReference type="RefSeq" id="XP_060044391.1"/>
    </source>
</evidence>
<dbReference type="InterPro" id="IPR017907">
    <property type="entry name" value="Znf_RING_CS"/>
</dbReference>
<dbReference type="GeneID" id="103126826"/>
<dbReference type="PROSITE" id="PS50089">
    <property type="entry name" value="ZF_RING_2"/>
    <property type="match status" value="1"/>
</dbReference>
<keyword evidence="7" id="KW-1185">Reference proteome</keyword>
<keyword evidence="2 5" id="KW-0863">Zinc-finger</keyword>
<evidence type="ECO:0000256" key="4">
    <source>
        <dbReference type="ARBA" id="ARBA00023254"/>
    </source>
</evidence>
<dbReference type="Gene3D" id="3.30.40.10">
    <property type="entry name" value="Zinc/RING finger domain, C3HC4 (zinc finger)"/>
    <property type="match status" value="1"/>
</dbReference>
<dbReference type="InterPro" id="IPR001841">
    <property type="entry name" value="Znf_RING"/>
</dbReference>
<keyword evidence="4" id="KW-0469">Meiosis</keyword>
<dbReference type="Proteomes" id="UP001652624">
    <property type="component" value="Chromosome 3"/>
</dbReference>
<protein>
    <submittedName>
        <fullName evidence="8">Probable E3 SUMO-protein ligase RNF212</fullName>
    </submittedName>
</protein>
<sequence length="210" mass="23368">MACWVFCNRCFQPPRTTSCFSLTNCGHVFCDTCLGKGQGRKDECLICRAPCHLVLLSRQTGSDIQALFTRVDGLCARYSRELSQISGFQEKHRKRLLAFYRESIRRLEDSLRTVTVQIQRMQGTRSAQLWALGGVKSAASETTLAPSHTQAWALRLAGLLTKRGAWTWRQPHPCPGSLRWPPGLPGSPSSALPRTDAWAVCPTTAHRAPT</sequence>
<evidence type="ECO:0000256" key="5">
    <source>
        <dbReference type="PROSITE-ProRule" id="PRU00175"/>
    </source>
</evidence>
<accession>A0ABM3X6G1</accession>
<evidence type="ECO:0000259" key="6">
    <source>
        <dbReference type="PROSITE" id="PS50089"/>
    </source>
</evidence>
<gene>
    <name evidence="8" type="primary">RNF212</name>
</gene>
<evidence type="ECO:0000313" key="7">
    <source>
        <dbReference type="Proteomes" id="UP001652624"/>
    </source>
</evidence>
<feature type="domain" description="RING-type" evidence="6">
    <location>
        <begin position="7"/>
        <end position="48"/>
    </location>
</feature>
<proteinExistence type="predicted"/>
<dbReference type="SUPFAM" id="SSF57850">
    <property type="entry name" value="RING/U-box"/>
    <property type="match status" value="1"/>
</dbReference>
<dbReference type="PANTHER" id="PTHR22663">
    <property type="entry name" value="RING FINGER PROTEIN NARYA-RELATED"/>
    <property type="match status" value="1"/>
</dbReference>
<evidence type="ECO:0000256" key="2">
    <source>
        <dbReference type="ARBA" id="ARBA00022771"/>
    </source>
</evidence>
<name>A0ABM3X6G1_ERIEU</name>
<keyword evidence="1" id="KW-0479">Metal-binding</keyword>
<reference evidence="8" key="1">
    <citation type="submission" date="2025-08" db="UniProtKB">
        <authorList>
            <consortium name="RefSeq"/>
        </authorList>
    </citation>
    <scope>IDENTIFICATION</scope>
</reference>
<dbReference type="RefSeq" id="XP_060044391.1">
    <property type="nucleotide sequence ID" value="XM_060188408.1"/>
</dbReference>